<keyword evidence="3" id="KW-1185">Reference proteome</keyword>
<dbReference type="AlphaFoldDB" id="A0A016WPD1"/>
<evidence type="ECO:0000256" key="1">
    <source>
        <dbReference type="SAM" id="MobiDB-lite"/>
    </source>
</evidence>
<protein>
    <submittedName>
        <fullName evidence="2">Uncharacterized protein</fullName>
    </submittedName>
</protein>
<evidence type="ECO:0000313" key="3">
    <source>
        <dbReference type="Proteomes" id="UP000024635"/>
    </source>
</evidence>
<evidence type="ECO:0000313" key="2">
    <source>
        <dbReference type="EMBL" id="EYC41107.1"/>
    </source>
</evidence>
<feature type="region of interest" description="Disordered" evidence="1">
    <location>
        <begin position="1"/>
        <end position="30"/>
    </location>
</feature>
<name>A0A016WPD1_9BILA</name>
<dbReference type="EMBL" id="JARK01000181">
    <property type="protein sequence ID" value="EYC41107.1"/>
    <property type="molecule type" value="Genomic_DNA"/>
</dbReference>
<feature type="compositionally biased region" description="Basic and acidic residues" evidence="1">
    <location>
        <begin position="1"/>
        <end position="14"/>
    </location>
</feature>
<reference evidence="3" key="1">
    <citation type="journal article" date="2015" name="Nat. Genet.">
        <title>The genome and transcriptome of the zoonotic hookworm Ancylostoma ceylanicum identify infection-specific gene families.</title>
        <authorList>
            <person name="Schwarz E.M."/>
            <person name="Hu Y."/>
            <person name="Antoshechkin I."/>
            <person name="Miller M.M."/>
            <person name="Sternberg P.W."/>
            <person name="Aroian R.V."/>
        </authorList>
    </citation>
    <scope>NUCLEOTIDE SEQUENCE</scope>
    <source>
        <strain evidence="3">HY135</strain>
    </source>
</reference>
<accession>A0A016WPD1</accession>
<gene>
    <name evidence="2" type="primary">Acey_s0581.g265</name>
    <name evidence="2" type="ORF">Y032_0581g265</name>
</gene>
<dbReference type="Proteomes" id="UP000024635">
    <property type="component" value="Unassembled WGS sequence"/>
</dbReference>
<comment type="caution">
    <text evidence="2">The sequence shown here is derived from an EMBL/GenBank/DDBJ whole genome shotgun (WGS) entry which is preliminary data.</text>
</comment>
<proteinExistence type="predicted"/>
<sequence>MNYFGNRKENKEKTAIATEGKTGTPTRHSVLEQPYGSIDVGEHYNDFPTINQRNKAKECGERLFNDKYPTLINTLKVDFDSSTISSSERQILLEASMLFNSRRS</sequence>
<organism evidence="2 3">
    <name type="scientific">Ancylostoma ceylanicum</name>
    <dbReference type="NCBI Taxonomy" id="53326"/>
    <lineage>
        <taxon>Eukaryota</taxon>
        <taxon>Metazoa</taxon>
        <taxon>Ecdysozoa</taxon>
        <taxon>Nematoda</taxon>
        <taxon>Chromadorea</taxon>
        <taxon>Rhabditida</taxon>
        <taxon>Rhabditina</taxon>
        <taxon>Rhabditomorpha</taxon>
        <taxon>Strongyloidea</taxon>
        <taxon>Ancylostomatidae</taxon>
        <taxon>Ancylostomatinae</taxon>
        <taxon>Ancylostoma</taxon>
    </lineage>
</organism>